<dbReference type="KEGG" id="panc:E2636_15270"/>
<dbReference type="Proteomes" id="UP000294292">
    <property type="component" value="Chromosome"/>
</dbReference>
<dbReference type="SUPFAM" id="SSF46785">
    <property type="entry name" value="Winged helix' DNA-binding domain"/>
    <property type="match status" value="1"/>
</dbReference>
<evidence type="ECO:0000313" key="1">
    <source>
        <dbReference type="EMBL" id="QBP42426.1"/>
    </source>
</evidence>
<sequence>MKIKIAVIGSEEFIDRILIEGSNISGIEIVPYMYQDPSEAGKLIRSLKPCDIVFYSGAFPYYSSKGEREKLTIPSLYLAQDEMAFAYSLLSILYNYKISLKRLSIDLMDSSIVTNVLSDMNFKVKPLRIMDYREMLESHFDVEKIVDFHHTLWKKGSIDLALTSVHAVCQRLEDLGIPTLKMADPRLTLIRGLQEAKTQAELYRSKSAQVSVGYISFPHLHRLQLKYVEAFALEIHASIQQMDETSFILYSTKGDIEALMNQNVLADFFDKWQDSIFIGFGYGITITEADLNAKVALHFAEKDSDEKCGYILTEKKELQGPFPNERKQHSLIVAQPEFLEVAKKTKLSPANLSKIMEFGKSRQMLHFTAADLADYLQVTRRSTERILKKLVDHSYVKVVGEEMTYQQGRPRTVYELNMPIYQ</sequence>
<protein>
    <submittedName>
        <fullName evidence="1">Transcriptional regulator</fullName>
    </submittedName>
</protein>
<name>A0A4P7A369_9BACL</name>
<dbReference type="EMBL" id="CP038015">
    <property type="protein sequence ID" value="QBP42426.1"/>
    <property type="molecule type" value="Genomic_DNA"/>
</dbReference>
<reference evidence="1 2" key="1">
    <citation type="submission" date="2019-03" db="EMBL/GenBank/DDBJ databases">
        <title>Complete genome sequence of Paenisporosarcina antarctica CGMCC 1.6503T.</title>
        <authorList>
            <person name="Rong J.-C."/>
            <person name="Chi N.-Y."/>
            <person name="Zhang Q.-F."/>
        </authorList>
    </citation>
    <scope>NUCLEOTIDE SEQUENCE [LARGE SCALE GENOMIC DNA]</scope>
    <source>
        <strain evidence="1 2">CGMCC 1.6503</strain>
    </source>
</reference>
<keyword evidence="2" id="KW-1185">Reference proteome</keyword>
<organism evidence="1 2">
    <name type="scientific">Paenisporosarcina antarctica</name>
    <dbReference type="NCBI Taxonomy" id="417367"/>
    <lineage>
        <taxon>Bacteria</taxon>
        <taxon>Bacillati</taxon>
        <taxon>Bacillota</taxon>
        <taxon>Bacilli</taxon>
        <taxon>Bacillales</taxon>
        <taxon>Caryophanaceae</taxon>
        <taxon>Paenisporosarcina</taxon>
    </lineage>
</organism>
<accession>A0A4P7A369</accession>
<evidence type="ECO:0000313" key="2">
    <source>
        <dbReference type="Proteomes" id="UP000294292"/>
    </source>
</evidence>
<dbReference type="AlphaFoldDB" id="A0A4P7A369"/>
<dbReference type="InterPro" id="IPR036390">
    <property type="entry name" value="WH_DNA-bd_sf"/>
</dbReference>
<dbReference type="OrthoDB" id="4986073at2"/>
<gene>
    <name evidence="1" type="ORF">E2636_15270</name>
</gene>
<dbReference type="RefSeq" id="WP_134210975.1">
    <property type="nucleotide sequence ID" value="NZ_CP038015.1"/>
</dbReference>
<proteinExistence type="predicted"/>